<organism evidence="1 2">
    <name type="scientific">Flexistipes sinusarabici</name>
    <dbReference type="NCBI Taxonomy" id="2352"/>
    <lineage>
        <taxon>Bacteria</taxon>
        <taxon>Pseudomonadati</taxon>
        <taxon>Deferribacterota</taxon>
        <taxon>Deferribacteres</taxon>
        <taxon>Deferribacterales</taxon>
        <taxon>Flexistipitaceae</taxon>
        <taxon>Flexistipes</taxon>
    </lineage>
</organism>
<evidence type="ECO:0000313" key="2">
    <source>
        <dbReference type="Proteomes" id="UP000262325"/>
    </source>
</evidence>
<proteinExistence type="predicted"/>
<reference evidence="1 2" key="1">
    <citation type="journal article" date="2018" name="Nat. Biotechnol.">
        <title>A standardized bacterial taxonomy based on genome phylogeny substantially revises the tree of life.</title>
        <authorList>
            <person name="Parks D.H."/>
            <person name="Chuvochina M."/>
            <person name="Waite D.W."/>
            <person name="Rinke C."/>
            <person name="Skarshewski A."/>
            <person name="Chaumeil P.A."/>
            <person name="Hugenholtz P."/>
        </authorList>
    </citation>
    <scope>NUCLEOTIDE SEQUENCE [LARGE SCALE GENOMIC DNA]</scope>
    <source>
        <strain evidence="1">UBA8672</strain>
    </source>
</reference>
<dbReference type="AlphaFoldDB" id="A0A3D5QCY2"/>
<dbReference type="EMBL" id="DPPF01000099">
    <property type="protein sequence ID" value="HCW93022.1"/>
    <property type="molecule type" value="Genomic_DNA"/>
</dbReference>
<sequence>MSTRVQVMTEKGKVFTYPNMEIALSLLQKVVERFGSIKQITPIEKYSDNTPRASVTKTGQGPVGMGACPECGSPIAIEEGCRKCHSCGYSACW</sequence>
<protein>
    <submittedName>
        <fullName evidence="1">Uncharacterized protein</fullName>
    </submittedName>
</protein>
<dbReference type="Proteomes" id="UP000262325">
    <property type="component" value="Unassembled WGS sequence"/>
</dbReference>
<accession>A0A3D5QCY2</accession>
<evidence type="ECO:0000313" key="1">
    <source>
        <dbReference type="EMBL" id="HCW93022.1"/>
    </source>
</evidence>
<comment type="caution">
    <text evidence="1">The sequence shown here is derived from an EMBL/GenBank/DDBJ whole genome shotgun (WGS) entry which is preliminary data.</text>
</comment>
<name>A0A3D5QCY2_FLESI</name>
<gene>
    <name evidence="1" type="ORF">DHM44_05005</name>
</gene>